<sequence>MLSTIAYLQNQGAVTSPVSKMSRNETGFYQGISKISEYLFHLGNECRRGQFEVAQNTFLDMQQHWQRLDVLINSMPDSSIQKNYWPSDSLQILEKHLNEIYLCEDQEKYPFEILKEINRISSKVEHIQDLKICRRTF</sequence>
<dbReference type="EMBL" id="FNXY01000003">
    <property type="protein sequence ID" value="SEI74105.1"/>
    <property type="molecule type" value="Genomic_DNA"/>
</dbReference>
<evidence type="ECO:0008006" key="3">
    <source>
        <dbReference type="Google" id="ProtNLM"/>
    </source>
</evidence>
<protein>
    <recommendedName>
        <fullName evidence="3">DUF4872 domain-containing protein</fullName>
    </recommendedName>
</protein>
<name>A0A1H6TCY6_9BACT</name>
<dbReference type="RefSeq" id="WP_143072076.1">
    <property type="nucleotide sequence ID" value="NZ_FNXY01000003.1"/>
</dbReference>
<reference evidence="1 2" key="1">
    <citation type="submission" date="2016-10" db="EMBL/GenBank/DDBJ databases">
        <authorList>
            <person name="de Groot N.N."/>
        </authorList>
    </citation>
    <scope>NUCLEOTIDE SEQUENCE [LARGE SCALE GENOMIC DNA]</scope>
    <source>
        <strain evidence="1 2">DSM 19938</strain>
    </source>
</reference>
<gene>
    <name evidence="1" type="ORF">SAMN04487995_1968</name>
</gene>
<proteinExistence type="predicted"/>
<dbReference type="OrthoDB" id="9881476at2"/>
<organism evidence="1 2">
    <name type="scientific">Dyadobacter koreensis</name>
    <dbReference type="NCBI Taxonomy" id="408657"/>
    <lineage>
        <taxon>Bacteria</taxon>
        <taxon>Pseudomonadati</taxon>
        <taxon>Bacteroidota</taxon>
        <taxon>Cytophagia</taxon>
        <taxon>Cytophagales</taxon>
        <taxon>Spirosomataceae</taxon>
        <taxon>Dyadobacter</taxon>
    </lineage>
</organism>
<evidence type="ECO:0000313" key="1">
    <source>
        <dbReference type="EMBL" id="SEI74105.1"/>
    </source>
</evidence>
<evidence type="ECO:0000313" key="2">
    <source>
        <dbReference type="Proteomes" id="UP000199532"/>
    </source>
</evidence>
<accession>A0A1H6TCY6</accession>
<keyword evidence="2" id="KW-1185">Reference proteome</keyword>
<dbReference type="STRING" id="408657.SAMN04487995_1968"/>
<dbReference type="AlphaFoldDB" id="A0A1H6TCY6"/>
<dbReference type="Proteomes" id="UP000199532">
    <property type="component" value="Unassembled WGS sequence"/>
</dbReference>